<dbReference type="RefSeq" id="WP_036808687.1">
    <property type="nucleotide sequence ID" value="NZ_CP051177.1"/>
</dbReference>
<feature type="chain" id="PRO_5039519261" evidence="1">
    <location>
        <begin position="21"/>
        <end position="185"/>
    </location>
</feature>
<dbReference type="AlphaFoldDB" id="A0A7H8QEZ8"/>
<dbReference type="Proteomes" id="UP000509222">
    <property type="component" value="Chromosome"/>
</dbReference>
<name>A0A7H8QEZ8_9BACL</name>
<evidence type="ECO:0000313" key="3">
    <source>
        <dbReference type="Proteomes" id="UP000509222"/>
    </source>
</evidence>
<protein>
    <submittedName>
        <fullName evidence="2">Uncharacterized protein</fullName>
    </submittedName>
</protein>
<keyword evidence="1" id="KW-0732">Signal</keyword>
<organism evidence="2 3">
    <name type="scientific">Planococcus glaciei</name>
    <dbReference type="NCBI Taxonomy" id="459472"/>
    <lineage>
        <taxon>Bacteria</taxon>
        <taxon>Bacillati</taxon>
        <taxon>Bacillota</taxon>
        <taxon>Bacilli</taxon>
        <taxon>Bacillales</taxon>
        <taxon>Caryophanaceae</taxon>
        <taxon>Planococcus</taxon>
    </lineage>
</organism>
<proteinExistence type="predicted"/>
<feature type="signal peptide" evidence="1">
    <location>
        <begin position="1"/>
        <end position="20"/>
    </location>
</feature>
<dbReference type="EMBL" id="CP051177">
    <property type="protein sequence ID" value="QKX52025.1"/>
    <property type="molecule type" value="Genomic_DNA"/>
</dbReference>
<reference evidence="2 3" key="1">
    <citation type="submission" date="2020-04" db="EMBL/GenBank/DDBJ databases">
        <authorList>
            <person name="Pajer P."/>
            <person name="Broz P."/>
        </authorList>
    </citation>
    <scope>NUCLEOTIDE SEQUENCE [LARGE SCALE GENOMIC DNA]</scope>
    <source>
        <strain evidence="3">NRL-ATB46093</strain>
    </source>
</reference>
<gene>
    <name evidence="2" type="ORF">HF394_16380</name>
</gene>
<sequence length="185" mass="20905">MSKKWSLLLLLLLLIPVGFAVNDSNLYEIEDTGADIESALVEWQSKGNSTEFQLKLISTKQLENTNSKIVLFETSDENIGYAHLIKGWNGKFKINVSGWGTNMVSYHDIKTDKGTYGVFIGKNPKAEIKRVTAKLSKQDTDFSSVVPEGKQFIIYKKLPARLKETDLLEIYLYDKNGKEIIPLLD</sequence>
<reference evidence="3" key="2">
    <citation type="submission" date="2020-06" db="EMBL/GenBank/DDBJ databases">
        <title>Isolation of Planomicrobium glaciei.</title>
        <authorList>
            <person name="Malisova L."/>
            <person name="Safrankova R."/>
            <person name="Jakubu V."/>
            <person name="Spanelova P."/>
        </authorList>
    </citation>
    <scope>NUCLEOTIDE SEQUENCE [LARGE SCALE GENOMIC DNA]</scope>
    <source>
        <strain evidence="3">NRL-ATB46093</strain>
    </source>
</reference>
<evidence type="ECO:0000256" key="1">
    <source>
        <dbReference type="SAM" id="SignalP"/>
    </source>
</evidence>
<keyword evidence="3" id="KW-1185">Reference proteome</keyword>
<evidence type="ECO:0000313" key="2">
    <source>
        <dbReference type="EMBL" id="QKX52025.1"/>
    </source>
</evidence>
<accession>A0A7H8QEZ8</accession>